<dbReference type="GeneID" id="84653961"/>
<keyword evidence="3" id="KW-1185">Reference proteome</keyword>
<accession>A0A6N7C3F6</accession>
<feature type="repeat" description="TPR" evidence="1">
    <location>
        <begin position="166"/>
        <end position="199"/>
    </location>
</feature>
<dbReference type="InterPro" id="IPR006994">
    <property type="entry name" value="TCF25/Rqc1"/>
</dbReference>
<dbReference type="Proteomes" id="UP000471465">
    <property type="component" value="Unassembled WGS sequence"/>
</dbReference>
<dbReference type="InterPro" id="IPR011990">
    <property type="entry name" value="TPR-like_helical_dom_sf"/>
</dbReference>
<dbReference type="RefSeq" id="WP_102076599.1">
    <property type="nucleotide sequence ID" value="NZ_VZIZ01000005.1"/>
</dbReference>
<keyword evidence="1" id="KW-0802">TPR repeat</keyword>
<organism evidence="2 3">
    <name type="scientific">Psychrobacter nivimaris</name>
    <dbReference type="NCBI Taxonomy" id="281738"/>
    <lineage>
        <taxon>Bacteria</taxon>
        <taxon>Pseudomonadati</taxon>
        <taxon>Pseudomonadota</taxon>
        <taxon>Gammaproteobacteria</taxon>
        <taxon>Moraxellales</taxon>
        <taxon>Moraxellaceae</taxon>
        <taxon>Psychrobacter</taxon>
    </lineage>
</organism>
<dbReference type="PROSITE" id="PS50005">
    <property type="entry name" value="TPR"/>
    <property type="match status" value="1"/>
</dbReference>
<dbReference type="EMBL" id="VZIZ01000005">
    <property type="protein sequence ID" value="KAF0569902.1"/>
    <property type="molecule type" value="Genomic_DNA"/>
</dbReference>
<dbReference type="InterPro" id="IPR019734">
    <property type="entry name" value="TPR_rpt"/>
</dbReference>
<dbReference type="AlphaFoldDB" id="A0A6N7C3F6"/>
<evidence type="ECO:0000313" key="3">
    <source>
        <dbReference type="Proteomes" id="UP000471465"/>
    </source>
</evidence>
<evidence type="ECO:0000256" key="1">
    <source>
        <dbReference type="PROSITE-ProRule" id="PRU00339"/>
    </source>
</evidence>
<reference evidence="2 3" key="1">
    <citation type="submission" date="2019-09" db="EMBL/GenBank/DDBJ databases">
        <title>Draft genome sequence of Psychrobacter nivimaris LAMA 639, in search for biotechnological relevant genes.</title>
        <authorList>
            <person name="Lima A.O.S."/>
            <person name="Staloch B.E.K."/>
            <person name="Freitas R.C."/>
            <person name="Niero H."/>
            <person name="Silva M.A.C."/>
        </authorList>
    </citation>
    <scope>NUCLEOTIDE SEQUENCE [LARGE SCALE GENOMIC DNA]</scope>
    <source>
        <strain evidence="2 3">LAMA 639</strain>
    </source>
</reference>
<gene>
    <name evidence="2" type="ORF">FQV37_2311</name>
</gene>
<dbReference type="SUPFAM" id="SSF48452">
    <property type="entry name" value="TPR-like"/>
    <property type="match status" value="1"/>
</dbReference>
<proteinExistence type="predicted"/>
<sequence>MKLVHVGQNEWMFEDDVSDKSADNRSNALGAGRALNLKIKAFVDAEVKRGRDINDIMNEVMTKFQHEIVQDFDEQPPTSFQVIQMTLEKEGYEVARDIAQFLVLENMNDPDAYFNLAFLCEQHDDSFLALLSSRECMRLYLEYFPKNFNWQKSKLPWGIMENRPFLRALFQLANVYADNMSFDEACEQGERLLQVCPNDNLGMREALIEWYMFTEEYQKIIRICDNYPEDMLANIAFGKVLAYCYQDKLDKAEKEWDIAKDNLPEVAHEILKKRHPRPRGMGINSYGIEIGGKEQAYLYWQDMGDWWEENTTAQTLIEKKRAEKKKKK</sequence>
<dbReference type="Pfam" id="PF04910">
    <property type="entry name" value="Tcf25"/>
    <property type="match status" value="1"/>
</dbReference>
<name>A0A6N7C3F6_9GAMM</name>
<dbReference type="Gene3D" id="1.25.40.10">
    <property type="entry name" value="Tetratricopeptide repeat domain"/>
    <property type="match status" value="1"/>
</dbReference>
<comment type="caution">
    <text evidence="2">The sequence shown here is derived from an EMBL/GenBank/DDBJ whole genome shotgun (WGS) entry which is preliminary data.</text>
</comment>
<evidence type="ECO:0000313" key="2">
    <source>
        <dbReference type="EMBL" id="KAF0569902.1"/>
    </source>
</evidence>
<protein>
    <submittedName>
        <fullName evidence="2">Uncharacterized protein</fullName>
    </submittedName>
</protein>